<feature type="region of interest" description="Disordered" evidence="1">
    <location>
        <begin position="857"/>
        <end position="882"/>
    </location>
</feature>
<dbReference type="SMART" id="SM00295">
    <property type="entry name" value="B41"/>
    <property type="match status" value="1"/>
</dbReference>
<dbReference type="Pfam" id="PF00373">
    <property type="entry name" value="FERM_M"/>
    <property type="match status" value="1"/>
</dbReference>
<dbReference type="PANTHER" id="PTHR46221">
    <property type="entry name" value="FERM AND PDZ DOMAIN-CONTAINING PROTEIN FAMILY MEMBER"/>
    <property type="match status" value="1"/>
</dbReference>
<feature type="region of interest" description="Disordered" evidence="1">
    <location>
        <begin position="1063"/>
        <end position="1125"/>
    </location>
</feature>
<dbReference type="SUPFAM" id="SSF47031">
    <property type="entry name" value="Second domain of FERM"/>
    <property type="match status" value="1"/>
</dbReference>
<accession>A0A7I8VEZ1</accession>
<dbReference type="InterPro" id="IPR049385">
    <property type="entry name" value="FAK1-like_FERM_C"/>
</dbReference>
<dbReference type="Gene3D" id="2.30.29.30">
    <property type="entry name" value="Pleckstrin-homology domain (PH domain)/Phosphotyrosine-binding domain (PTB)"/>
    <property type="match status" value="1"/>
</dbReference>
<dbReference type="OrthoDB" id="5859304at2759"/>
<feature type="region of interest" description="Disordered" evidence="1">
    <location>
        <begin position="386"/>
        <end position="465"/>
    </location>
</feature>
<dbReference type="Pfam" id="PF21477">
    <property type="entry name" value="FERM_C_FAK1"/>
    <property type="match status" value="1"/>
</dbReference>
<feature type="compositionally biased region" description="Polar residues" evidence="1">
    <location>
        <begin position="444"/>
        <end position="457"/>
    </location>
</feature>
<dbReference type="InterPro" id="IPR019749">
    <property type="entry name" value="Band_41_domain"/>
</dbReference>
<dbReference type="PROSITE" id="PS50057">
    <property type="entry name" value="FERM_3"/>
    <property type="match status" value="1"/>
</dbReference>
<evidence type="ECO:0000313" key="4">
    <source>
        <dbReference type="Proteomes" id="UP000549394"/>
    </source>
</evidence>
<dbReference type="Proteomes" id="UP000549394">
    <property type="component" value="Unassembled WGS sequence"/>
</dbReference>
<reference evidence="3 4" key="1">
    <citation type="submission" date="2020-08" db="EMBL/GenBank/DDBJ databases">
        <authorList>
            <person name="Hejnol A."/>
        </authorList>
    </citation>
    <scope>NUCLEOTIDE SEQUENCE [LARGE SCALE GENOMIC DNA]</scope>
</reference>
<proteinExistence type="predicted"/>
<feature type="domain" description="FERM" evidence="2">
    <location>
        <begin position="18"/>
        <end position="338"/>
    </location>
</feature>
<feature type="region of interest" description="Disordered" evidence="1">
    <location>
        <begin position="796"/>
        <end position="822"/>
    </location>
</feature>
<evidence type="ECO:0000256" key="1">
    <source>
        <dbReference type="SAM" id="MobiDB-lite"/>
    </source>
</evidence>
<dbReference type="InterPro" id="IPR035963">
    <property type="entry name" value="FERM_2"/>
</dbReference>
<comment type="caution">
    <text evidence="3">The sequence shown here is derived from an EMBL/GenBank/DDBJ whole genome shotgun (WGS) entry which is preliminary data.</text>
</comment>
<feature type="compositionally biased region" description="Basic and acidic residues" evidence="1">
    <location>
        <begin position="386"/>
        <end position="395"/>
    </location>
</feature>
<protein>
    <submittedName>
        <fullName evidence="3">DgyrCDS3777</fullName>
    </submittedName>
</protein>
<dbReference type="Gene3D" id="1.20.80.10">
    <property type="match status" value="1"/>
</dbReference>
<gene>
    <name evidence="3" type="ORF">DGYR_LOCUS3558</name>
</gene>
<dbReference type="InterPro" id="IPR014352">
    <property type="entry name" value="FERM/acyl-CoA-bd_prot_sf"/>
</dbReference>
<dbReference type="PANTHER" id="PTHR46221:SF3">
    <property type="entry name" value="FERM AND PDZ DOMAIN-CONTAINING PROTEIN 4"/>
    <property type="match status" value="1"/>
</dbReference>
<dbReference type="EMBL" id="CAJFCJ010000005">
    <property type="protein sequence ID" value="CAD5114736.1"/>
    <property type="molecule type" value="Genomic_DNA"/>
</dbReference>
<feature type="region of interest" description="Disordered" evidence="1">
    <location>
        <begin position="983"/>
        <end position="1030"/>
    </location>
</feature>
<name>A0A7I8VEZ1_9ANNE</name>
<feature type="compositionally biased region" description="Polar residues" evidence="1">
    <location>
        <begin position="1106"/>
        <end position="1115"/>
    </location>
</feature>
<dbReference type="InterPro" id="IPR019748">
    <property type="entry name" value="FERM_central"/>
</dbReference>
<organism evidence="3 4">
    <name type="scientific">Dimorphilus gyrociliatus</name>
    <dbReference type="NCBI Taxonomy" id="2664684"/>
    <lineage>
        <taxon>Eukaryota</taxon>
        <taxon>Metazoa</taxon>
        <taxon>Spiralia</taxon>
        <taxon>Lophotrochozoa</taxon>
        <taxon>Annelida</taxon>
        <taxon>Polychaeta</taxon>
        <taxon>Polychaeta incertae sedis</taxon>
        <taxon>Dinophilidae</taxon>
        <taxon>Dimorphilus</taxon>
    </lineage>
</organism>
<dbReference type="InterPro" id="IPR011993">
    <property type="entry name" value="PH-like_dom_sf"/>
</dbReference>
<evidence type="ECO:0000313" key="3">
    <source>
        <dbReference type="EMBL" id="CAD5114736.1"/>
    </source>
</evidence>
<dbReference type="Gene3D" id="1.20.1420.10">
    <property type="entry name" value="Talin, central domain"/>
    <property type="match status" value="1"/>
</dbReference>
<feature type="compositionally biased region" description="Polar residues" evidence="1">
    <location>
        <begin position="1072"/>
        <end position="1082"/>
    </location>
</feature>
<feature type="region of interest" description="Disordered" evidence="1">
    <location>
        <begin position="693"/>
        <end position="713"/>
    </location>
</feature>
<dbReference type="SUPFAM" id="SSF50729">
    <property type="entry name" value="PH domain-like"/>
    <property type="match status" value="1"/>
</dbReference>
<sequence length="1300" mass="144233">MDYGQNLTGSHKSALLSATKKARLKTNPPRVRFAEAENGSGKLNSSDVINSLQEKLGISAIEYFALVLQDVTSPTNNNLTLLLADDNISQIASEPASHNLKCIFRLHFVPFQPSELLTIDSIAFDYFYMQCCNDVVEERHASHLKYDVLLRLSALQIHQHASASNLQKVNVKLIEKECGLEKFVSASLLTNAKKKDVRRVISHVLLKLVVKGLENTQAKLEYIRLLYDNLANIGGRMFYVTVVEEKRDHNILIGAKFGLAKVVNLKMKTVRQLADFDEISSITVIQPERKNDKIMYKVKISLINSPDSESINLVMIGDVMKNFVGLLDGYCRIKSTNKCSRLKIVEEEKEEEIYEKTVEVPEDWNYEDSEDKSPRSIDFTRLPVDNVDKLRKKEPEEEPNDKPTTTLLDLSPIGAAPLASPDVSSLSGSSLDDEVTMKDDSDDTTACTVTPTQSPVETETEDADTHSARLVRAVDDFKPKNLDQPQSFGLLSPAIDGDSSNVNYYNRKLFCDGGQYIDPEIIDLTAIPPPKTPDEPELDNIDFSKLAAPSAEFSDDLSIVQDLPENIKQRIDQLVMEDEDIKTEHLEAYDAFILERSNLKDQERESGFDSDSDNDSPVDSSIFLSDVDAFIAKNRVPSPPKDASKFTFSLDDLPLPVLEDTKTLSDIAIDALIVPAPPPREDIVDPPEQFTLPTSPRQIATSQTDKLQSSSVSKLRDEFECDKNGTSPAKSIPDIIKSTVSIKQRCNKIETTVNDEQSKEPNVKRCSSFEKKQIKVVQKVSQELQAKMTEELNKKLKDRPSDMVSIPVPPPLPPSRSISVPDDSTIDKNAIYSTFKPQNDVENIYGINKMNRSVVTSNLTRTKVPPPPPPRRGSVPNSPNRVYSQNPFCHVRVLPVSHSRTGSEPVLAQTEQIDNNKRNSMEIEKSVIDQVIQYEERHHVPAHVPKNSRSPNPSRKAFPFIKRRTSASSVNNYAEIGDFATLDRSPRSMTPSPAVQRHHSSSRIDGNRLSNSIRNLMDSGGTLTRGKKSKKSENVYATLNYPLLQNNTPSPISSLLEGNDAISVIPDRPTPDFSTFKRSTPPMSRKTPPIERPSRPRSDSKKSLESDNSCESSEGSPARTLDENRSQTIQDLLDKTYSSDTVLSDIPVDIEILVRAVNGAVDAVNAVYRSDDTNAFNACKEALVTEARTFVTHSKQVLSSATSSERKLIDTVQIGMKTLAKLVQLATATISTLTSPARAHELGSRVKEVARSYRTTVNSARPAAGLPLHHPLMKLLVRQAGSLAASLTALMKTLKVLDAS</sequence>
<keyword evidence="4" id="KW-1185">Reference proteome</keyword>
<feature type="compositionally biased region" description="Low complexity" evidence="1">
    <location>
        <begin position="418"/>
        <end position="430"/>
    </location>
</feature>
<evidence type="ECO:0000259" key="2">
    <source>
        <dbReference type="PROSITE" id="PS50057"/>
    </source>
</evidence>
<feature type="compositionally biased region" description="Basic and acidic residues" evidence="1">
    <location>
        <begin position="1088"/>
        <end position="1105"/>
    </location>
</feature>
<dbReference type="InterPro" id="IPR000299">
    <property type="entry name" value="FERM_domain"/>
</dbReference>